<dbReference type="VEuPathDB" id="FungiDB:LCOR_09199.1"/>
<dbReference type="EMBL" id="CBTN010000055">
    <property type="protein sequence ID" value="CDH58335.1"/>
    <property type="molecule type" value="Genomic_DNA"/>
</dbReference>
<sequence length="197" mass="22792">MTDSPTLLNLSQALNLDIGHAYEKTLCENIFDVSRTDLLDTYERLRLSFWNDTPGISSSPPAPLEGPSLSEPATQSPTLPRKRHVSEPVLEKTTTVSRRQDTKITRPQPQQQQQQHDYSSSAVSPNLHTLWGWKKAFIRELRMDKPNYNEDRLLELANECDRKCNSKQRQHLAIYLTGITKALRREDRFTSKLKEWM</sequence>
<gene>
    <name evidence="2" type="ORF">LCOR_09199.1</name>
</gene>
<dbReference type="OrthoDB" id="2270197at2759"/>
<protein>
    <submittedName>
        <fullName evidence="2">Uncharacterized protein</fullName>
    </submittedName>
</protein>
<accession>A0A068S8K5</accession>
<feature type="region of interest" description="Disordered" evidence="1">
    <location>
        <begin position="53"/>
        <end position="123"/>
    </location>
</feature>
<organism evidence="2 3">
    <name type="scientific">Lichtheimia corymbifera JMRC:FSU:9682</name>
    <dbReference type="NCBI Taxonomy" id="1263082"/>
    <lineage>
        <taxon>Eukaryota</taxon>
        <taxon>Fungi</taxon>
        <taxon>Fungi incertae sedis</taxon>
        <taxon>Mucoromycota</taxon>
        <taxon>Mucoromycotina</taxon>
        <taxon>Mucoromycetes</taxon>
        <taxon>Mucorales</taxon>
        <taxon>Lichtheimiaceae</taxon>
        <taxon>Lichtheimia</taxon>
    </lineage>
</organism>
<dbReference type="Proteomes" id="UP000027586">
    <property type="component" value="Unassembled WGS sequence"/>
</dbReference>
<dbReference type="AlphaFoldDB" id="A0A068S8K5"/>
<evidence type="ECO:0000256" key="1">
    <source>
        <dbReference type="SAM" id="MobiDB-lite"/>
    </source>
</evidence>
<name>A0A068S8K5_9FUNG</name>
<proteinExistence type="predicted"/>
<keyword evidence="3" id="KW-1185">Reference proteome</keyword>
<reference evidence="2" key="1">
    <citation type="submission" date="2013-08" db="EMBL/GenBank/DDBJ databases">
        <title>Gene expansion shapes genome architecture in the human pathogen Lichtheimia corymbifera: an evolutionary genomics analysis in the ancient terrestrial Mucorales (Mucoromycotina).</title>
        <authorList>
            <person name="Schwartze V.U."/>
            <person name="Winter S."/>
            <person name="Shelest E."/>
            <person name="Marcet-Houben M."/>
            <person name="Horn F."/>
            <person name="Wehner S."/>
            <person name="Hoffmann K."/>
            <person name="Riege K."/>
            <person name="Sammeth M."/>
            <person name="Nowrousian M."/>
            <person name="Valiante V."/>
            <person name="Linde J."/>
            <person name="Jacobsen I.D."/>
            <person name="Marz M."/>
            <person name="Brakhage A.A."/>
            <person name="Gabaldon T."/>
            <person name="Bocker S."/>
            <person name="Voigt K."/>
        </authorList>
    </citation>
    <scope>NUCLEOTIDE SEQUENCE [LARGE SCALE GENOMIC DNA]</scope>
    <source>
        <strain evidence="2">FSU 9682</strain>
    </source>
</reference>
<evidence type="ECO:0000313" key="3">
    <source>
        <dbReference type="Proteomes" id="UP000027586"/>
    </source>
</evidence>
<comment type="caution">
    <text evidence="2">The sequence shown here is derived from an EMBL/GenBank/DDBJ whole genome shotgun (WGS) entry which is preliminary data.</text>
</comment>
<evidence type="ECO:0000313" key="2">
    <source>
        <dbReference type="EMBL" id="CDH58335.1"/>
    </source>
</evidence>